<protein>
    <submittedName>
        <fullName evidence="2">Helix-turn-helix transcriptional regulator</fullName>
    </submittedName>
</protein>
<keyword evidence="3" id="KW-1185">Reference proteome</keyword>
<dbReference type="PANTHER" id="PTHR35010:SF2">
    <property type="entry name" value="BLL4672 PROTEIN"/>
    <property type="match status" value="1"/>
</dbReference>
<dbReference type="InterPro" id="IPR041413">
    <property type="entry name" value="MLTR_LBD"/>
</dbReference>
<reference evidence="2 3" key="1">
    <citation type="journal article" date="2013" name="Int. J. Syst. Evol. Microbiol.">
        <title>Celerinatantimonas yamalensis sp. nov., a cold-adapted diazotrophic bacterium from a cold permafrost brine.</title>
        <authorList>
            <person name="Shcherbakova V."/>
            <person name="Chuvilskaya N."/>
            <person name="Rivkina E."/>
            <person name="Demidov N."/>
            <person name="Uchaeva V."/>
            <person name="Suetin S."/>
            <person name="Suzina N."/>
            <person name="Gilichinsky D."/>
        </authorList>
    </citation>
    <scope>NUCLEOTIDE SEQUENCE [LARGE SCALE GENOMIC DNA]</scope>
    <source>
        <strain evidence="2 3">C7</strain>
    </source>
</reference>
<feature type="domain" description="HTH cro/C1-type" evidence="1">
    <location>
        <begin position="37"/>
        <end position="80"/>
    </location>
</feature>
<evidence type="ECO:0000259" key="1">
    <source>
        <dbReference type="PROSITE" id="PS50943"/>
    </source>
</evidence>
<dbReference type="EMBL" id="JBEQCT010000002">
    <property type="protein sequence ID" value="MFM2484948.1"/>
    <property type="molecule type" value="Genomic_DNA"/>
</dbReference>
<dbReference type="Gene3D" id="1.10.260.40">
    <property type="entry name" value="lambda repressor-like DNA-binding domains"/>
    <property type="match status" value="1"/>
</dbReference>
<dbReference type="PANTHER" id="PTHR35010">
    <property type="entry name" value="BLL4672 PROTEIN-RELATED"/>
    <property type="match status" value="1"/>
</dbReference>
<dbReference type="Pfam" id="PF13560">
    <property type="entry name" value="HTH_31"/>
    <property type="match status" value="1"/>
</dbReference>
<dbReference type="InterPro" id="IPR001387">
    <property type="entry name" value="Cro/C1-type_HTH"/>
</dbReference>
<gene>
    <name evidence="2" type="ORF">ABUE30_07690</name>
</gene>
<accession>A0ABW9G5U2</accession>
<dbReference type="Pfam" id="PF17765">
    <property type="entry name" value="MLTR_LBD"/>
    <property type="match status" value="1"/>
</dbReference>
<dbReference type="RefSeq" id="WP_408623136.1">
    <property type="nucleotide sequence ID" value="NZ_JBEQCT010000002.1"/>
</dbReference>
<dbReference type="Gene3D" id="3.30.450.180">
    <property type="match status" value="1"/>
</dbReference>
<evidence type="ECO:0000313" key="2">
    <source>
        <dbReference type="EMBL" id="MFM2484948.1"/>
    </source>
</evidence>
<proteinExistence type="predicted"/>
<name>A0ABW9G5U2_9GAMM</name>
<comment type="caution">
    <text evidence="2">The sequence shown here is derived from an EMBL/GenBank/DDBJ whole genome shotgun (WGS) entry which is preliminary data.</text>
</comment>
<dbReference type="SMART" id="SM00530">
    <property type="entry name" value="HTH_XRE"/>
    <property type="match status" value="1"/>
</dbReference>
<sequence>MLETDNLLGQFIRVHRQQLTPPEQTHGRRRTPGYRREELAQAAGLSTTWLTRLEQGRSLSASVTVLARLSQALQLNPAERATLFELAGKFDPYSNTPALAQKRLIKPLQDLPDQFHGPCYLLDSSWNALCWNHQAAQLFIGWLDIPNHDRNLLRYTFLNQQARQLIPNWAERAQRLVAEFRLDYTHQSEDPQIIELIDELTAQSTEFAALWQNQQVRYRDGGSRYFAHPQWGECQFQQVTLQVSAIPELKLVCLLEKAIKDE</sequence>
<organism evidence="2 3">
    <name type="scientific">Celerinatantimonas yamalensis</name>
    <dbReference type="NCBI Taxonomy" id="559956"/>
    <lineage>
        <taxon>Bacteria</taxon>
        <taxon>Pseudomonadati</taxon>
        <taxon>Pseudomonadota</taxon>
        <taxon>Gammaproteobacteria</taxon>
        <taxon>Celerinatantimonadaceae</taxon>
        <taxon>Celerinatantimonas</taxon>
    </lineage>
</organism>
<dbReference type="SUPFAM" id="SSF47413">
    <property type="entry name" value="lambda repressor-like DNA-binding domains"/>
    <property type="match status" value="1"/>
</dbReference>
<dbReference type="InterPro" id="IPR010982">
    <property type="entry name" value="Lambda_DNA-bd_dom_sf"/>
</dbReference>
<evidence type="ECO:0000313" key="3">
    <source>
        <dbReference type="Proteomes" id="UP001629953"/>
    </source>
</evidence>
<dbReference type="CDD" id="cd00093">
    <property type="entry name" value="HTH_XRE"/>
    <property type="match status" value="1"/>
</dbReference>
<dbReference type="Proteomes" id="UP001629953">
    <property type="component" value="Unassembled WGS sequence"/>
</dbReference>
<dbReference type="PROSITE" id="PS50943">
    <property type="entry name" value="HTH_CROC1"/>
    <property type="match status" value="1"/>
</dbReference>